<dbReference type="PROSITE" id="PS00498">
    <property type="entry name" value="TYROSINASE_2"/>
    <property type="match status" value="1"/>
</dbReference>
<gene>
    <name evidence="4" type="ORF">AAFC00_001969</name>
</gene>
<evidence type="ECO:0000259" key="3">
    <source>
        <dbReference type="PROSITE" id="PS00498"/>
    </source>
</evidence>
<evidence type="ECO:0000256" key="1">
    <source>
        <dbReference type="ARBA" id="ARBA00022723"/>
    </source>
</evidence>
<comment type="caution">
    <text evidence="4">The sequence shown here is derived from an EMBL/GenBank/DDBJ whole genome shotgun (WGS) entry which is preliminary data.</text>
</comment>
<name>A0ABR3PQT1_9PEZI</name>
<evidence type="ECO:0000313" key="5">
    <source>
        <dbReference type="Proteomes" id="UP001562354"/>
    </source>
</evidence>
<dbReference type="Pfam" id="PF00264">
    <property type="entry name" value="Tyrosinase"/>
    <property type="match status" value="1"/>
</dbReference>
<dbReference type="InterPro" id="IPR008922">
    <property type="entry name" value="Di-copper_centre_dom_sf"/>
</dbReference>
<keyword evidence="1" id="KW-0479">Metal-binding</keyword>
<dbReference type="EMBL" id="JBFMKM010000001">
    <property type="protein sequence ID" value="KAL1311897.1"/>
    <property type="molecule type" value="Genomic_DNA"/>
</dbReference>
<keyword evidence="2" id="KW-0186">Copper</keyword>
<dbReference type="Proteomes" id="UP001562354">
    <property type="component" value="Unassembled WGS sequence"/>
</dbReference>
<dbReference type="RefSeq" id="XP_069204745.1">
    <property type="nucleotide sequence ID" value="XM_069348525.1"/>
</dbReference>
<protein>
    <recommendedName>
        <fullName evidence="3">Tyrosinase copper-binding domain-containing protein</fullName>
    </recommendedName>
</protein>
<dbReference type="SUPFAM" id="SSF48056">
    <property type="entry name" value="Di-copper centre-containing domain"/>
    <property type="match status" value="1"/>
</dbReference>
<reference evidence="4 5" key="1">
    <citation type="submission" date="2024-07" db="EMBL/GenBank/DDBJ databases">
        <title>Draft sequence of the Neodothiora populina.</title>
        <authorList>
            <person name="Drown D.D."/>
            <person name="Schuette U.S."/>
            <person name="Buechlein A.B."/>
            <person name="Rusch D.R."/>
            <person name="Winton L.W."/>
            <person name="Adams G.A."/>
        </authorList>
    </citation>
    <scope>NUCLEOTIDE SEQUENCE [LARGE SCALE GENOMIC DNA]</scope>
    <source>
        <strain evidence="4 5">CPC 39397</strain>
    </source>
</reference>
<keyword evidence="5" id="KW-1185">Reference proteome</keyword>
<feature type="domain" description="Tyrosinase copper-binding" evidence="3">
    <location>
        <begin position="129"/>
        <end position="140"/>
    </location>
</feature>
<evidence type="ECO:0000313" key="4">
    <source>
        <dbReference type="EMBL" id="KAL1311897.1"/>
    </source>
</evidence>
<evidence type="ECO:0000256" key="2">
    <source>
        <dbReference type="ARBA" id="ARBA00023008"/>
    </source>
</evidence>
<dbReference type="Gene3D" id="1.10.1280.10">
    <property type="entry name" value="Di-copper center containing domain from catechol oxidase"/>
    <property type="match status" value="1"/>
</dbReference>
<dbReference type="InterPro" id="IPR002227">
    <property type="entry name" value="Tyrosinase_Cu-bd"/>
</dbReference>
<organism evidence="4 5">
    <name type="scientific">Neodothiora populina</name>
    <dbReference type="NCBI Taxonomy" id="2781224"/>
    <lineage>
        <taxon>Eukaryota</taxon>
        <taxon>Fungi</taxon>
        <taxon>Dikarya</taxon>
        <taxon>Ascomycota</taxon>
        <taxon>Pezizomycotina</taxon>
        <taxon>Dothideomycetes</taxon>
        <taxon>Dothideomycetidae</taxon>
        <taxon>Dothideales</taxon>
        <taxon>Dothioraceae</taxon>
        <taxon>Neodothiora</taxon>
    </lineage>
</organism>
<dbReference type="InterPro" id="IPR050316">
    <property type="entry name" value="Tyrosinase/Hemocyanin"/>
</dbReference>
<dbReference type="GeneID" id="95975671"/>
<sequence>MLRYWDWSLDWESLVDSPVLDVSTGFGGDGDPNGAKTVGSGRCVIDGPFANLRPLYYNMNDNPHCLSRGFWDGQELGRLPGSDVSPRAIEAILSQADYESFFLALEHGPHNVIPNSIRGDFLKFTAPSDPLFFLHHTQLDRIWWLWQNRHPTQRLTEYTGNSTHNAKRKADLHDVLRVGPIGPDIQVKEVMHTRGQMLCYMY</sequence>
<dbReference type="PANTHER" id="PTHR11474:SF126">
    <property type="entry name" value="TYROSINASE-LIKE PROTEIN TYR-1-RELATED"/>
    <property type="match status" value="1"/>
</dbReference>
<dbReference type="PANTHER" id="PTHR11474">
    <property type="entry name" value="TYROSINASE FAMILY MEMBER"/>
    <property type="match status" value="1"/>
</dbReference>
<proteinExistence type="predicted"/>
<accession>A0ABR3PQT1</accession>